<dbReference type="AlphaFoldDB" id="A0A9Q1HAM8"/>
<evidence type="ECO:0000313" key="2">
    <source>
        <dbReference type="Proteomes" id="UP001152320"/>
    </source>
</evidence>
<proteinExistence type="predicted"/>
<dbReference type="Proteomes" id="UP001152320">
    <property type="component" value="Chromosome 5"/>
</dbReference>
<sequence length="211" mass="23798">MAKRSTGQMYAGILFTPGMDSLLTPVSLGVTPVTRHAGDGIAQDISDMCKTYSIHSDQLAGFGFDGQYFHFKVPEKLKENSLRMKVRFIWDPAHLLQLADKDTHKECQWIDDIYKHIAAVLSKFSFGKTFEEAIAKASQLGLAFKAPHWFSDTRFAAYAHGMFRNFIDNYQVPTVVRQVLGKIAESDDQRAGDACSLLRRIRTLEFAINML</sequence>
<protein>
    <submittedName>
        <fullName evidence="1">Uncharacterized protein</fullName>
    </submittedName>
</protein>
<dbReference type="OrthoDB" id="10072349at2759"/>
<comment type="caution">
    <text evidence="1">The sequence shown here is derived from an EMBL/GenBank/DDBJ whole genome shotgun (WGS) entry which is preliminary data.</text>
</comment>
<accession>A0A9Q1HAM8</accession>
<evidence type="ECO:0000313" key="1">
    <source>
        <dbReference type="EMBL" id="KAJ8042147.1"/>
    </source>
</evidence>
<name>A0A9Q1HAM8_HOLLE</name>
<gene>
    <name evidence="1" type="ORF">HOLleu_13139</name>
</gene>
<reference evidence="1" key="1">
    <citation type="submission" date="2021-10" db="EMBL/GenBank/DDBJ databases">
        <title>Tropical sea cucumber genome reveals ecological adaptation and Cuvierian tubules defense mechanism.</title>
        <authorList>
            <person name="Chen T."/>
        </authorList>
    </citation>
    <scope>NUCLEOTIDE SEQUENCE</scope>
    <source>
        <strain evidence="1">Nanhai2018</strain>
        <tissue evidence="1">Muscle</tissue>
    </source>
</reference>
<dbReference type="EMBL" id="JAIZAY010000005">
    <property type="protein sequence ID" value="KAJ8042147.1"/>
    <property type="molecule type" value="Genomic_DNA"/>
</dbReference>
<keyword evidence="2" id="KW-1185">Reference proteome</keyword>
<organism evidence="1 2">
    <name type="scientific">Holothuria leucospilota</name>
    <name type="common">Black long sea cucumber</name>
    <name type="synonym">Mertensiothuria leucospilota</name>
    <dbReference type="NCBI Taxonomy" id="206669"/>
    <lineage>
        <taxon>Eukaryota</taxon>
        <taxon>Metazoa</taxon>
        <taxon>Echinodermata</taxon>
        <taxon>Eleutherozoa</taxon>
        <taxon>Echinozoa</taxon>
        <taxon>Holothuroidea</taxon>
        <taxon>Aspidochirotacea</taxon>
        <taxon>Aspidochirotida</taxon>
        <taxon>Holothuriidae</taxon>
        <taxon>Holothuria</taxon>
    </lineage>
</organism>